<keyword evidence="2 3" id="KW-0694">RNA-binding</keyword>
<comment type="subcellular location">
    <subcellularLocation>
        <location evidence="3">Cytoplasm</location>
    </subcellularLocation>
    <text evidence="3">The tmRNA-SmpB complex associates with stalled 70S ribosomes.</text>
</comment>
<proteinExistence type="inferred from homology"/>
<comment type="function">
    <text evidence="3">Required for rescue of stalled ribosomes mediated by trans-translation. Binds to transfer-messenger RNA (tmRNA), required for stable association of tmRNA with ribosomes. tmRNA and SmpB together mimic tRNA shape, replacing the anticodon stem-loop with SmpB. tmRNA is encoded by the ssrA gene; the 2 termini fold to resemble tRNA(Ala) and it encodes a 'tag peptide', a short internal open reading frame. During trans-translation Ala-aminoacylated tmRNA acts like a tRNA, entering the A-site of stalled ribosomes, displacing the stalled mRNA. The ribosome then switches to translate the ORF on the tmRNA; the nascent peptide is terminated with the 'tag peptide' encoded by the tmRNA and targeted for degradation. The ribosome is freed to recommence translation, which seems to be the essential function of trans-translation.</text>
</comment>
<evidence type="ECO:0000313" key="5">
    <source>
        <dbReference type="Proteomes" id="UP000231567"/>
    </source>
</evidence>
<dbReference type="NCBIfam" id="TIGR00086">
    <property type="entry name" value="smpB"/>
    <property type="match status" value="1"/>
</dbReference>
<dbReference type="InterPro" id="IPR020081">
    <property type="entry name" value="SsrA-bd_prot_CS"/>
</dbReference>
<sequence>MKIITTNKKAFGQYQILEKYEAGMVLNGQEIKAIRAGKINLQGSFVRVMTDLKSGKPEIWVVNLHINAGDDPNRTRKLLMHKKEILKLAGKTQIKGLTLVPLQLYLKKGFAKLEIGLGKGLKIYDKREQIKKKEIKRKLQRGEL</sequence>
<dbReference type="PANTHER" id="PTHR30308:SF2">
    <property type="entry name" value="SSRA-BINDING PROTEIN"/>
    <property type="match status" value="1"/>
</dbReference>
<dbReference type="EMBL" id="PCRM01000022">
    <property type="protein sequence ID" value="PIP21728.1"/>
    <property type="molecule type" value="Genomic_DNA"/>
</dbReference>
<keyword evidence="1 3" id="KW-0963">Cytoplasm</keyword>
<dbReference type="GO" id="GO:0005829">
    <property type="term" value="C:cytosol"/>
    <property type="evidence" value="ECO:0007669"/>
    <property type="project" value="TreeGrafter"/>
</dbReference>
<dbReference type="PANTHER" id="PTHR30308">
    <property type="entry name" value="TMRNA-BINDING COMPONENT OF TRANS-TRANSLATION TAGGING COMPLEX"/>
    <property type="match status" value="1"/>
</dbReference>
<accession>A0A2G9YR58</accession>
<dbReference type="InterPro" id="IPR000037">
    <property type="entry name" value="SsrA-bd_prot"/>
</dbReference>
<evidence type="ECO:0000313" key="4">
    <source>
        <dbReference type="EMBL" id="PIP21728.1"/>
    </source>
</evidence>
<organism evidence="4 5">
    <name type="scientific">Candidatus Nealsonbacteria bacterium CG23_combo_of_CG06-09_8_20_14_all_40_13</name>
    <dbReference type="NCBI Taxonomy" id="1974724"/>
    <lineage>
        <taxon>Bacteria</taxon>
        <taxon>Candidatus Nealsoniibacteriota</taxon>
    </lineage>
</organism>
<dbReference type="PROSITE" id="PS01317">
    <property type="entry name" value="SSRP"/>
    <property type="match status" value="1"/>
</dbReference>
<dbReference type="Pfam" id="PF01668">
    <property type="entry name" value="SmpB"/>
    <property type="match status" value="1"/>
</dbReference>
<evidence type="ECO:0000256" key="3">
    <source>
        <dbReference type="HAMAP-Rule" id="MF_00023"/>
    </source>
</evidence>
<dbReference type="HAMAP" id="MF_00023">
    <property type="entry name" value="SmpB"/>
    <property type="match status" value="1"/>
</dbReference>
<dbReference type="Gene3D" id="2.40.280.10">
    <property type="match status" value="1"/>
</dbReference>
<dbReference type="Proteomes" id="UP000231567">
    <property type="component" value="Unassembled WGS sequence"/>
</dbReference>
<dbReference type="GO" id="GO:0070929">
    <property type="term" value="P:trans-translation"/>
    <property type="evidence" value="ECO:0007669"/>
    <property type="project" value="UniProtKB-UniRule"/>
</dbReference>
<dbReference type="GO" id="GO:0003723">
    <property type="term" value="F:RNA binding"/>
    <property type="evidence" value="ECO:0007669"/>
    <property type="project" value="UniProtKB-UniRule"/>
</dbReference>
<comment type="caution">
    <text evidence="4">The sequence shown here is derived from an EMBL/GenBank/DDBJ whole genome shotgun (WGS) entry which is preliminary data.</text>
</comment>
<protein>
    <recommendedName>
        <fullName evidence="3">SsrA-binding protein</fullName>
    </recommendedName>
    <alternativeName>
        <fullName evidence="3">Small protein B</fullName>
    </alternativeName>
</protein>
<evidence type="ECO:0000256" key="1">
    <source>
        <dbReference type="ARBA" id="ARBA00022490"/>
    </source>
</evidence>
<comment type="similarity">
    <text evidence="3">Belongs to the SmpB family.</text>
</comment>
<dbReference type="NCBIfam" id="NF003843">
    <property type="entry name" value="PRK05422.1"/>
    <property type="match status" value="1"/>
</dbReference>
<reference evidence="4 5" key="1">
    <citation type="submission" date="2017-09" db="EMBL/GenBank/DDBJ databases">
        <title>Depth-based differentiation of microbial function through sediment-hosted aquifers and enrichment of novel symbionts in the deep terrestrial subsurface.</title>
        <authorList>
            <person name="Probst A.J."/>
            <person name="Ladd B."/>
            <person name="Jarett J.K."/>
            <person name="Geller-Mcgrath D.E."/>
            <person name="Sieber C.M."/>
            <person name="Emerson J.B."/>
            <person name="Anantharaman K."/>
            <person name="Thomas B.C."/>
            <person name="Malmstrom R."/>
            <person name="Stieglmeier M."/>
            <person name="Klingl A."/>
            <person name="Woyke T."/>
            <person name="Ryan C.M."/>
            <person name="Banfield J.F."/>
        </authorList>
    </citation>
    <scope>NUCLEOTIDE SEQUENCE [LARGE SCALE GENOMIC DNA]</scope>
    <source>
        <strain evidence="4">CG23_combo_of_CG06-09_8_20_14_all_40_13</strain>
    </source>
</reference>
<name>A0A2G9YR58_9BACT</name>
<evidence type="ECO:0000256" key="2">
    <source>
        <dbReference type="ARBA" id="ARBA00022884"/>
    </source>
</evidence>
<dbReference type="InterPro" id="IPR023620">
    <property type="entry name" value="SmpB"/>
</dbReference>
<dbReference type="GO" id="GO:0070930">
    <property type="term" value="P:trans-translation-dependent protein tagging"/>
    <property type="evidence" value="ECO:0007669"/>
    <property type="project" value="TreeGrafter"/>
</dbReference>
<gene>
    <name evidence="3" type="primary">smpB</name>
    <name evidence="4" type="ORF">COX39_01360</name>
</gene>
<dbReference type="AlphaFoldDB" id="A0A2G9YR58"/>
<dbReference type="CDD" id="cd09294">
    <property type="entry name" value="SmpB"/>
    <property type="match status" value="1"/>
</dbReference>
<dbReference type="SUPFAM" id="SSF74982">
    <property type="entry name" value="Small protein B (SmpB)"/>
    <property type="match status" value="1"/>
</dbReference>